<dbReference type="HOGENOM" id="CLU_634075_0_0_6"/>
<dbReference type="eggNOG" id="ENOG5033E8H">
    <property type="taxonomic scope" value="Bacteria"/>
</dbReference>
<protein>
    <submittedName>
        <fullName evidence="1">Uncharacterized protein</fullName>
    </submittedName>
</protein>
<accession>D3RT75</accession>
<evidence type="ECO:0000313" key="1">
    <source>
        <dbReference type="EMBL" id="ADC62384.1"/>
    </source>
</evidence>
<dbReference type="RefSeq" id="WP_012970658.1">
    <property type="nucleotide sequence ID" value="NC_013851.1"/>
</dbReference>
<proteinExistence type="predicted"/>
<gene>
    <name evidence="1" type="ordered locus">Alvin_1449</name>
</gene>
<reference evidence="1 2" key="1">
    <citation type="journal article" date="2011" name="Stand. Genomic Sci.">
        <title>Complete genome sequence of Allochromatium vinosum DSM 180(T).</title>
        <authorList>
            <person name="Weissgerber T."/>
            <person name="Zigann R."/>
            <person name="Bruce D."/>
            <person name="Chang Y.J."/>
            <person name="Detter J.C."/>
            <person name="Han C."/>
            <person name="Hauser L."/>
            <person name="Jeffries C.D."/>
            <person name="Land M."/>
            <person name="Munk A.C."/>
            <person name="Tapia R."/>
            <person name="Dahl C."/>
        </authorList>
    </citation>
    <scope>NUCLEOTIDE SEQUENCE [LARGE SCALE GENOMIC DNA]</scope>
    <source>
        <strain evidence="2">ATCC 17899 / DSM 180 / NBRC 103801 / NCIMB 10441 / D</strain>
    </source>
</reference>
<dbReference type="Proteomes" id="UP000001441">
    <property type="component" value="Chromosome"/>
</dbReference>
<keyword evidence="2" id="KW-1185">Reference proteome</keyword>
<dbReference type="AlphaFoldDB" id="D3RT75"/>
<evidence type="ECO:0000313" key="2">
    <source>
        <dbReference type="Proteomes" id="UP000001441"/>
    </source>
</evidence>
<dbReference type="KEGG" id="alv:Alvin_1449"/>
<organism evidence="1 2">
    <name type="scientific">Allochromatium vinosum (strain ATCC 17899 / DSM 180 / NBRC 103801 / NCIMB 10441 / D)</name>
    <name type="common">Chromatium vinosum</name>
    <dbReference type="NCBI Taxonomy" id="572477"/>
    <lineage>
        <taxon>Bacteria</taxon>
        <taxon>Pseudomonadati</taxon>
        <taxon>Pseudomonadota</taxon>
        <taxon>Gammaproteobacteria</taxon>
        <taxon>Chromatiales</taxon>
        <taxon>Chromatiaceae</taxon>
        <taxon>Allochromatium</taxon>
    </lineage>
</organism>
<sequence length="432" mass="48880">MGDEMKLIKFDLSIDGIKVKDINELRDHFTPEILAHYRSGVLAKWLMTRKYQDELTALASLEDGDDHSLLKALCHVFQIDADERVIAEALREVRPAAVVAMSGQESSRLKFALSINGKRVSRLDDLRANFTIEVLDHYRNGLLSEWLHSHGLTQELAAVNAIDESEDHLLVKSLSRIFAVEADDRLIAEALKTGAQIMPLEPCPGATWTEKLTGIVFVWIPPGCWSAKKKFVSLNSKSNEYIAVRMNGFWLSQQPITNEQRNFLMEENHKPVSDPSSFYENTELSDRQKFIGILNVRNPSKSRFRLPRIAELIYAMSGGANFIGADFDDRDPFVREGSSNFDKELCGHHPWNLYLNFNNQQHAYTEFTMEGELVAFKQGDFFMASEGNGDYSEIFGDVFGDIFGGGRGMKINNLNARGESNLFRIIREACLN</sequence>
<name>D3RT75_ALLVD</name>
<dbReference type="EMBL" id="CP001896">
    <property type="protein sequence ID" value="ADC62384.1"/>
    <property type="molecule type" value="Genomic_DNA"/>
</dbReference>
<dbReference type="STRING" id="572477.Alvin_1449"/>